<comment type="caution">
    <text evidence="2">The sequence shown here is derived from an EMBL/GenBank/DDBJ whole genome shotgun (WGS) entry which is preliminary data.</text>
</comment>
<evidence type="ECO:0000256" key="1">
    <source>
        <dbReference type="SAM" id="MobiDB-lite"/>
    </source>
</evidence>
<proteinExistence type="predicted"/>
<evidence type="ECO:0000313" key="2">
    <source>
        <dbReference type="EMBL" id="KAK1286548.1"/>
    </source>
</evidence>
<reference evidence="2" key="1">
    <citation type="journal article" date="2023" name="Nat. Commun.">
        <title>Diploid and tetraploid genomes of Acorus and the evolution of monocots.</title>
        <authorList>
            <person name="Ma L."/>
            <person name="Liu K.W."/>
            <person name="Li Z."/>
            <person name="Hsiao Y.Y."/>
            <person name="Qi Y."/>
            <person name="Fu T."/>
            <person name="Tang G.D."/>
            <person name="Zhang D."/>
            <person name="Sun W.H."/>
            <person name="Liu D.K."/>
            <person name="Li Y."/>
            <person name="Chen G.Z."/>
            <person name="Liu X.D."/>
            <person name="Liao X.Y."/>
            <person name="Jiang Y.T."/>
            <person name="Yu X."/>
            <person name="Hao Y."/>
            <person name="Huang J."/>
            <person name="Zhao X.W."/>
            <person name="Ke S."/>
            <person name="Chen Y.Y."/>
            <person name="Wu W.L."/>
            <person name="Hsu J.L."/>
            <person name="Lin Y.F."/>
            <person name="Huang M.D."/>
            <person name="Li C.Y."/>
            <person name="Huang L."/>
            <person name="Wang Z.W."/>
            <person name="Zhao X."/>
            <person name="Zhong W.Y."/>
            <person name="Peng D.H."/>
            <person name="Ahmad S."/>
            <person name="Lan S."/>
            <person name="Zhang J.S."/>
            <person name="Tsai W.C."/>
            <person name="Van de Peer Y."/>
            <person name="Liu Z.J."/>
        </authorList>
    </citation>
    <scope>NUCLEOTIDE SEQUENCE</scope>
    <source>
        <strain evidence="2">CP</strain>
    </source>
</reference>
<protein>
    <submittedName>
        <fullName evidence="2">Uncharacterized protein</fullName>
    </submittedName>
</protein>
<name>A0AAV9CE13_ACOCL</name>
<evidence type="ECO:0000313" key="3">
    <source>
        <dbReference type="Proteomes" id="UP001180020"/>
    </source>
</evidence>
<dbReference type="EMBL" id="JAUJYO010000020">
    <property type="protein sequence ID" value="KAK1286548.1"/>
    <property type="molecule type" value="Genomic_DNA"/>
</dbReference>
<sequence length="69" mass="7646">MDVAPTADQEEVHDMDGPTWPTTMINASDGNMNEKLRSGTSFTWAFGETESKMYNSGKCKDPMEPVTTQ</sequence>
<reference evidence="2" key="2">
    <citation type="submission" date="2023-06" db="EMBL/GenBank/DDBJ databases">
        <authorList>
            <person name="Ma L."/>
            <person name="Liu K.-W."/>
            <person name="Li Z."/>
            <person name="Hsiao Y.-Y."/>
            <person name="Qi Y."/>
            <person name="Fu T."/>
            <person name="Tang G."/>
            <person name="Zhang D."/>
            <person name="Sun W.-H."/>
            <person name="Liu D.-K."/>
            <person name="Li Y."/>
            <person name="Chen G.-Z."/>
            <person name="Liu X.-D."/>
            <person name="Liao X.-Y."/>
            <person name="Jiang Y.-T."/>
            <person name="Yu X."/>
            <person name="Hao Y."/>
            <person name="Huang J."/>
            <person name="Zhao X.-W."/>
            <person name="Ke S."/>
            <person name="Chen Y.-Y."/>
            <person name="Wu W.-L."/>
            <person name="Hsu J.-L."/>
            <person name="Lin Y.-F."/>
            <person name="Huang M.-D."/>
            <person name="Li C.-Y."/>
            <person name="Huang L."/>
            <person name="Wang Z.-W."/>
            <person name="Zhao X."/>
            <person name="Zhong W.-Y."/>
            <person name="Peng D.-H."/>
            <person name="Ahmad S."/>
            <person name="Lan S."/>
            <person name="Zhang J.-S."/>
            <person name="Tsai W.-C."/>
            <person name="Van De Peer Y."/>
            <person name="Liu Z.-J."/>
        </authorList>
    </citation>
    <scope>NUCLEOTIDE SEQUENCE</scope>
    <source>
        <strain evidence="2">CP</strain>
        <tissue evidence="2">Leaves</tissue>
    </source>
</reference>
<dbReference type="Proteomes" id="UP001180020">
    <property type="component" value="Unassembled WGS sequence"/>
</dbReference>
<feature type="region of interest" description="Disordered" evidence="1">
    <location>
        <begin position="1"/>
        <end position="27"/>
    </location>
</feature>
<dbReference type="AlphaFoldDB" id="A0AAV9CE13"/>
<keyword evidence="3" id="KW-1185">Reference proteome</keyword>
<organism evidence="2 3">
    <name type="scientific">Acorus calamus</name>
    <name type="common">Sweet flag</name>
    <dbReference type="NCBI Taxonomy" id="4465"/>
    <lineage>
        <taxon>Eukaryota</taxon>
        <taxon>Viridiplantae</taxon>
        <taxon>Streptophyta</taxon>
        <taxon>Embryophyta</taxon>
        <taxon>Tracheophyta</taxon>
        <taxon>Spermatophyta</taxon>
        <taxon>Magnoliopsida</taxon>
        <taxon>Liliopsida</taxon>
        <taxon>Acoraceae</taxon>
        <taxon>Acorus</taxon>
    </lineage>
</organism>
<gene>
    <name evidence="2" type="ORF">QJS10_CPB20g00076</name>
</gene>
<accession>A0AAV9CE13</accession>